<dbReference type="InterPro" id="IPR000445">
    <property type="entry name" value="HhH_motif"/>
</dbReference>
<dbReference type="GO" id="GO:0032357">
    <property type="term" value="F:oxidized purine DNA binding"/>
    <property type="evidence" value="ECO:0007669"/>
    <property type="project" value="TreeGrafter"/>
</dbReference>
<evidence type="ECO:0000256" key="12">
    <source>
        <dbReference type="ARBA" id="ARBA00023204"/>
    </source>
</evidence>
<reference evidence="17" key="1">
    <citation type="submission" date="2015-11" db="EMBL/GenBank/DDBJ databases">
        <authorList>
            <person name="Varghese N."/>
        </authorList>
    </citation>
    <scope>NUCLEOTIDE SEQUENCE [LARGE SCALE GENOMIC DNA]</scope>
    <source>
        <strain evidence="17">DSM 45899</strain>
    </source>
</reference>
<name>A0A0S4QS57_9ACTN</name>
<dbReference type="SMART" id="SM00478">
    <property type="entry name" value="ENDO3c"/>
    <property type="match status" value="1"/>
</dbReference>
<comment type="cofactor">
    <cofactor evidence="2">
        <name>[4Fe-4S] cluster</name>
        <dbReference type="ChEBI" id="CHEBI:49883"/>
    </cofactor>
</comment>
<keyword evidence="7" id="KW-0479">Metal-binding</keyword>
<dbReference type="InterPro" id="IPR044298">
    <property type="entry name" value="MIG/MutY"/>
</dbReference>
<dbReference type="PANTHER" id="PTHR42944">
    <property type="entry name" value="ADENINE DNA GLYCOSYLASE"/>
    <property type="match status" value="1"/>
</dbReference>
<dbReference type="Proteomes" id="UP000198802">
    <property type="component" value="Unassembled WGS sequence"/>
</dbReference>
<dbReference type="PROSITE" id="PS01155">
    <property type="entry name" value="ENDONUCLEASE_III_2"/>
    <property type="match status" value="1"/>
</dbReference>
<dbReference type="GO" id="GO:0046872">
    <property type="term" value="F:metal ion binding"/>
    <property type="evidence" value="ECO:0007669"/>
    <property type="project" value="UniProtKB-KW"/>
</dbReference>
<dbReference type="EC" id="3.2.2.31" evidence="4"/>
<keyword evidence="6" id="KW-0004">4Fe-4S</keyword>
<dbReference type="GO" id="GO:0006298">
    <property type="term" value="P:mismatch repair"/>
    <property type="evidence" value="ECO:0007669"/>
    <property type="project" value="TreeGrafter"/>
</dbReference>
<dbReference type="RefSeq" id="WP_091281554.1">
    <property type="nucleotide sequence ID" value="NZ_FAOZ01000019.1"/>
</dbReference>
<evidence type="ECO:0000256" key="13">
    <source>
        <dbReference type="ARBA" id="ARBA00023295"/>
    </source>
</evidence>
<evidence type="ECO:0000256" key="7">
    <source>
        <dbReference type="ARBA" id="ARBA00022723"/>
    </source>
</evidence>
<dbReference type="InterPro" id="IPR003265">
    <property type="entry name" value="HhH-GPD_domain"/>
</dbReference>
<keyword evidence="13" id="KW-0326">Glycosidase</keyword>
<dbReference type="PANTHER" id="PTHR42944:SF1">
    <property type="entry name" value="ADENINE DNA GLYCOSYLASE"/>
    <property type="match status" value="1"/>
</dbReference>
<protein>
    <recommendedName>
        <fullName evidence="5">Adenine DNA glycosylase</fullName>
        <ecNumber evidence="4">3.2.2.31</ecNumber>
    </recommendedName>
</protein>
<dbReference type="CDD" id="cd00056">
    <property type="entry name" value="ENDO3c"/>
    <property type="match status" value="1"/>
</dbReference>
<evidence type="ECO:0000256" key="1">
    <source>
        <dbReference type="ARBA" id="ARBA00000843"/>
    </source>
</evidence>
<dbReference type="FunFam" id="1.10.340.30:FF:000003">
    <property type="entry name" value="A/G-specific adenine glycosylase"/>
    <property type="match status" value="1"/>
</dbReference>
<dbReference type="AlphaFoldDB" id="A0A0S4QS57"/>
<dbReference type="GO" id="GO:0034039">
    <property type="term" value="F:8-oxo-7,8-dihydroguanine DNA N-glycosylase activity"/>
    <property type="evidence" value="ECO:0007669"/>
    <property type="project" value="TreeGrafter"/>
</dbReference>
<dbReference type="EMBL" id="FAOZ01000019">
    <property type="protein sequence ID" value="CUU58448.1"/>
    <property type="molecule type" value="Genomic_DNA"/>
</dbReference>
<keyword evidence="10" id="KW-0408">Iron</keyword>
<evidence type="ECO:0000256" key="5">
    <source>
        <dbReference type="ARBA" id="ARBA00022023"/>
    </source>
</evidence>
<sequence length="313" mass="33311">MASMTTTTPMTAGAAPPGTGQAPANPVLADLVVDWFGAHARDLPWRHPEAGPWGVLVSEIMLQQTPVHRVLPVWETWLRRWPTPAGLAAEPSGEAVREWGRLGYPRRALRLHQAAGAIVERHGGAVPDQLDDLLALPGVGTYTARAVAAFAFRQRHAVIDVNVRRFVARAVEGTAAGPTAVSRRDLELVADLLPADPETAARASAAFMELGALVCVARAPRCPACPVQEHCGWLAAGSPPSDAPARRPQGYAGTDRQVRGRLLAVLRDATGPVEQELLDQVWDEPVQRGRALAGLLADGLVVRCAPGVYALPT</sequence>
<organism evidence="16 17">
    <name type="scientific">Parafrankia irregularis</name>
    <dbReference type="NCBI Taxonomy" id="795642"/>
    <lineage>
        <taxon>Bacteria</taxon>
        <taxon>Bacillati</taxon>
        <taxon>Actinomycetota</taxon>
        <taxon>Actinomycetes</taxon>
        <taxon>Frankiales</taxon>
        <taxon>Frankiaceae</taxon>
        <taxon>Parafrankia</taxon>
    </lineage>
</organism>
<dbReference type="Gene3D" id="1.10.1670.10">
    <property type="entry name" value="Helix-hairpin-Helix base-excision DNA repair enzymes (C-terminal)"/>
    <property type="match status" value="1"/>
</dbReference>
<dbReference type="GO" id="GO:0051539">
    <property type="term" value="F:4 iron, 4 sulfur cluster binding"/>
    <property type="evidence" value="ECO:0007669"/>
    <property type="project" value="UniProtKB-KW"/>
</dbReference>
<evidence type="ECO:0000256" key="4">
    <source>
        <dbReference type="ARBA" id="ARBA00012045"/>
    </source>
</evidence>
<dbReference type="InterPro" id="IPR004036">
    <property type="entry name" value="Endonuclease-III-like_CS2"/>
</dbReference>
<evidence type="ECO:0000313" key="17">
    <source>
        <dbReference type="Proteomes" id="UP000198802"/>
    </source>
</evidence>
<dbReference type="GO" id="GO:0035485">
    <property type="term" value="F:adenine/guanine mispair binding"/>
    <property type="evidence" value="ECO:0007669"/>
    <property type="project" value="TreeGrafter"/>
</dbReference>
<gene>
    <name evidence="16" type="ORF">Ga0074812_11982</name>
</gene>
<dbReference type="InterPro" id="IPR023170">
    <property type="entry name" value="HhH_base_excis_C"/>
</dbReference>
<keyword evidence="17" id="KW-1185">Reference proteome</keyword>
<accession>A0A0S4QS57</accession>
<comment type="catalytic activity">
    <reaction evidence="1">
        <text>Hydrolyzes free adenine bases from 7,8-dihydro-8-oxoguanine:adenine mismatched double-stranded DNA, leaving an apurinic site.</text>
        <dbReference type="EC" id="3.2.2.31"/>
    </reaction>
</comment>
<dbReference type="Gene3D" id="1.10.340.30">
    <property type="entry name" value="Hypothetical protein, domain 2"/>
    <property type="match status" value="1"/>
</dbReference>
<evidence type="ECO:0000256" key="11">
    <source>
        <dbReference type="ARBA" id="ARBA00023014"/>
    </source>
</evidence>
<dbReference type="InterPro" id="IPR003651">
    <property type="entry name" value="Endonuclease3_FeS-loop_motif"/>
</dbReference>
<evidence type="ECO:0000256" key="3">
    <source>
        <dbReference type="ARBA" id="ARBA00008343"/>
    </source>
</evidence>
<evidence type="ECO:0000256" key="9">
    <source>
        <dbReference type="ARBA" id="ARBA00022801"/>
    </source>
</evidence>
<evidence type="ECO:0000256" key="14">
    <source>
        <dbReference type="SAM" id="MobiDB-lite"/>
    </source>
</evidence>
<keyword evidence="9" id="KW-0378">Hydrolase</keyword>
<dbReference type="GO" id="GO:0000701">
    <property type="term" value="F:purine-specific mismatch base pair DNA N-glycosylase activity"/>
    <property type="evidence" value="ECO:0007669"/>
    <property type="project" value="UniProtKB-EC"/>
</dbReference>
<dbReference type="Pfam" id="PF00633">
    <property type="entry name" value="HHH"/>
    <property type="match status" value="1"/>
</dbReference>
<feature type="domain" description="HhH-GPD" evidence="15">
    <location>
        <begin position="61"/>
        <end position="213"/>
    </location>
</feature>
<keyword evidence="8" id="KW-0227">DNA damage</keyword>
<evidence type="ECO:0000259" key="15">
    <source>
        <dbReference type="SMART" id="SM00478"/>
    </source>
</evidence>
<proteinExistence type="inferred from homology"/>
<comment type="similarity">
    <text evidence="3">Belongs to the Nth/MutY family.</text>
</comment>
<dbReference type="SUPFAM" id="SSF48150">
    <property type="entry name" value="DNA-glycosylase"/>
    <property type="match status" value="1"/>
</dbReference>
<evidence type="ECO:0000313" key="16">
    <source>
        <dbReference type="EMBL" id="CUU58448.1"/>
    </source>
</evidence>
<evidence type="ECO:0000256" key="6">
    <source>
        <dbReference type="ARBA" id="ARBA00022485"/>
    </source>
</evidence>
<keyword evidence="12" id="KW-0234">DNA repair</keyword>
<evidence type="ECO:0000256" key="8">
    <source>
        <dbReference type="ARBA" id="ARBA00022763"/>
    </source>
</evidence>
<feature type="region of interest" description="Disordered" evidence="14">
    <location>
        <begin position="1"/>
        <end position="22"/>
    </location>
</feature>
<evidence type="ECO:0000256" key="2">
    <source>
        <dbReference type="ARBA" id="ARBA00001966"/>
    </source>
</evidence>
<dbReference type="InterPro" id="IPR011257">
    <property type="entry name" value="DNA_glycosylase"/>
</dbReference>
<evidence type="ECO:0000256" key="10">
    <source>
        <dbReference type="ARBA" id="ARBA00023004"/>
    </source>
</evidence>
<dbReference type="Pfam" id="PF00730">
    <property type="entry name" value="HhH-GPD"/>
    <property type="match status" value="1"/>
</dbReference>
<keyword evidence="11" id="KW-0411">Iron-sulfur</keyword>
<dbReference type="GO" id="GO:0006284">
    <property type="term" value="P:base-excision repair"/>
    <property type="evidence" value="ECO:0007669"/>
    <property type="project" value="InterPro"/>
</dbReference>
<dbReference type="SMART" id="SM00525">
    <property type="entry name" value="FES"/>
    <property type="match status" value="1"/>
</dbReference>